<gene>
    <name evidence="2" type="primary">ccoS</name>
    <name evidence="2" type="ORF">FO442_10165</name>
</gene>
<reference evidence="2 3" key="1">
    <citation type="submission" date="2019-07" db="EMBL/GenBank/DDBJ databases">
        <authorList>
            <person name="Huq M.A."/>
        </authorList>
    </citation>
    <scope>NUCLEOTIDE SEQUENCE [LARGE SCALE GENOMIC DNA]</scope>
    <source>
        <strain evidence="2 3">MAH-3</strain>
    </source>
</reference>
<comment type="caution">
    <text evidence="2">The sequence shown here is derived from an EMBL/GenBank/DDBJ whole genome shotgun (WGS) entry which is preliminary data.</text>
</comment>
<dbReference type="EMBL" id="VLPL01000004">
    <property type="protein sequence ID" value="TSJ44951.1"/>
    <property type="molecule type" value="Genomic_DNA"/>
</dbReference>
<dbReference type="AlphaFoldDB" id="A0A556MYF5"/>
<protein>
    <submittedName>
        <fullName evidence="2">Cbb3-type cytochrome oxidase assembly protein CcoS</fullName>
    </submittedName>
</protein>
<dbReference type="PANTHER" id="PTHR41532">
    <property type="entry name" value="FIXS PROTEIN"/>
    <property type="match status" value="1"/>
</dbReference>
<dbReference type="InterPro" id="IPR004714">
    <property type="entry name" value="Cyt_oxidase_maturation_cbb3"/>
</dbReference>
<dbReference type="Proteomes" id="UP000316008">
    <property type="component" value="Unassembled WGS sequence"/>
</dbReference>
<name>A0A556MYF5_9FLAO</name>
<keyword evidence="3" id="KW-1185">Reference proteome</keyword>
<feature type="compositionally biased region" description="Low complexity" evidence="1">
    <location>
        <begin position="49"/>
        <end position="66"/>
    </location>
</feature>
<dbReference type="NCBIfam" id="TIGR00847">
    <property type="entry name" value="ccoS"/>
    <property type="match status" value="1"/>
</dbReference>
<dbReference type="OrthoDB" id="9802763at2"/>
<proteinExistence type="predicted"/>
<evidence type="ECO:0000313" key="2">
    <source>
        <dbReference type="EMBL" id="TSJ44951.1"/>
    </source>
</evidence>
<organism evidence="2 3">
    <name type="scientific">Fluviicola chungangensis</name>
    <dbReference type="NCBI Taxonomy" id="2597671"/>
    <lineage>
        <taxon>Bacteria</taxon>
        <taxon>Pseudomonadati</taxon>
        <taxon>Bacteroidota</taxon>
        <taxon>Flavobacteriia</taxon>
        <taxon>Flavobacteriales</taxon>
        <taxon>Crocinitomicaceae</taxon>
        <taxon>Fluviicola</taxon>
    </lineage>
</organism>
<evidence type="ECO:0000313" key="3">
    <source>
        <dbReference type="Proteomes" id="UP000316008"/>
    </source>
</evidence>
<evidence type="ECO:0000256" key="1">
    <source>
        <dbReference type="SAM" id="MobiDB-lite"/>
    </source>
</evidence>
<sequence>MGMIYIMLIVSLCLAVFFLVIFLWAARTGQYDDDYSPSVRILYEDDQTTNETNQNNDGNTNSKVRQ</sequence>
<feature type="region of interest" description="Disordered" evidence="1">
    <location>
        <begin position="46"/>
        <end position="66"/>
    </location>
</feature>
<accession>A0A556MYF5</accession>
<dbReference type="PANTHER" id="PTHR41532:SF1">
    <property type="entry name" value="FIXS PROTEIN"/>
    <property type="match status" value="1"/>
</dbReference>
<dbReference type="Pfam" id="PF03597">
    <property type="entry name" value="FixS"/>
    <property type="match status" value="1"/>
</dbReference>